<dbReference type="GeneID" id="73471450"/>
<evidence type="ECO:0000256" key="1">
    <source>
        <dbReference type="ARBA" id="ARBA00004323"/>
    </source>
</evidence>
<keyword evidence="6" id="KW-0735">Signal-anchor</keyword>
<evidence type="ECO:0000256" key="7">
    <source>
        <dbReference type="ARBA" id="ARBA00022989"/>
    </source>
</evidence>
<evidence type="ECO:0000256" key="9">
    <source>
        <dbReference type="ARBA" id="ARBA00023136"/>
    </source>
</evidence>
<comment type="similarity">
    <text evidence="2">Belongs to the glycosyltransferase 32 family.</text>
</comment>
<dbReference type="InterPro" id="IPR039367">
    <property type="entry name" value="Och1-like"/>
</dbReference>
<keyword evidence="5" id="KW-0812">Transmembrane</keyword>
<dbReference type="GO" id="GO:0000136">
    <property type="term" value="C:mannan polymerase complex"/>
    <property type="evidence" value="ECO:0007669"/>
    <property type="project" value="TreeGrafter"/>
</dbReference>
<sequence length="386" mass="44780">MPLIKSSINIKRIVIGLISLWLAYYLISSLATAGPRIHHRTEFNSPKLQLIKELEKHSNWKKLGLNFQPNQRASLPVESTLRQQLSYQFPYDPSKPYPKIIWQTWKVPLDSEDFPKRYRRFQETWEENNPNYKHFVLTDDECELMISMLYTTVPDVVKAYKSMPKSILKADFFRYLILFARGGVYSDIDTAGLKPIDEWVSNSPKILDKPNNSGLVVGIEADPDRPDWNEWYARRIQFCQWTIQSKKGHPMLRELIAKITEITLEREKQGNLKQIVGKDEGGDIMNWTGPGIFTDTVFEYMNNILQTPEAFKTRNYEVLVDWKLFTGMQQPIAIDDVLVLPITSFSPDVMQMGSMPSTDPMAYAKHMFSGSWKTDDKAMPEMEVHL</sequence>
<dbReference type="InterPro" id="IPR007577">
    <property type="entry name" value="GlycoTrfase_DXD_sugar-bd_CS"/>
</dbReference>
<evidence type="ECO:0000256" key="4">
    <source>
        <dbReference type="ARBA" id="ARBA00022679"/>
    </source>
</evidence>
<accession>A0A8J5QGM2</accession>
<dbReference type="Pfam" id="PF04488">
    <property type="entry name" value="Gly_transf_sug"/>
    <property type="match status" value="1"/>
</dbReference>
<dbReference type="RefSeq" id="XP_049262057.1">
    <property type="nucleotide sequence ID" value="XM_049408631.1"/>
</dbReference>
<evidence type="ECO:0000256" key="3">
    <source>
        <dbReference type="ARBA" id="ARBA00022676"/>
    </source>
</evidence>
<dbReference type="PANTHER" id="PTHR31834">
    <property type="entry name" value="INITIATION-SPECIFIC ALPHA-1,6-MANNOSYLTRANSFERASE"/>
    <property type="match status" value="1"/>
</dbReference>
<protein>
    <submittedName>
        <fullName evidence="10">OCH1</fullName>
    </submittedName>
</protein>
<keyword evidence="11" id="KW-1185">Reference proteome</keyword>
<gene>
    <name evidence="10" type="ORF">J8A68_004650</name>
</gene>
<organism evidence="10 11">
    <name type="scientific">[Candida] subhashii</name>
    <dbReference type="NCBI Taxonomy" id="561895"/>
    <lineage>
        <taxon>Eukaryota</taxon>
        <taxon>Fungi</taxon>
        <taxon>Dikarya</taxon>
        <taxon>Ascomycota</taxon>
        <taxon>Saccharomycotina</taxon>
        <taxon>Pichiomycetes</taxon>
        <taxon>Debaryomycetaceae</taxon>
        <taxon>Spathaspora</taxon>
    </lineage>
</organism>
<dbReference type="OrthoDB" id="409543at2759"/>
<evidence type="ECO:0000256" key="5">
    <source>
        <dbReference type="ARBA" id="ARBA00022692"/>
    </source>
</evidence>
<evidence type="ECO:0000313" key="11">
    <source>
        <dbReference type="Proteomes" id="UP000694255"/>
    </source>
</evidence>
<comment type="subcellular location">
    <subcellularLocation>
        <location evidence="1">Golgi apparatus membrane</location>
        <topology evidence="1">Single-pass type II membrane protein</topology>
    </subcellularLocation>
</comment>
<dbReference type="EMBL" id="JAGSYN010000195">
    <property type="protein sequence ID" value="KAG7661824.1"/>
    <property type="molecule type" value="Genomic_DNA"/>
</dbReference>
<proteinExistence type="inferred from homology"/>
<reference evidence="10 11" key="1">
    <citation type="journal article" date="2021" name="DNA Res.">
        <title>Genome analysis of Candida subhashii reveals its hybrid nature and dual mitochondrial genome conformations.</title>
        <authorList>
            <person name="Mixao V."/>
            <person name="Hegedusova E."/>
            <person name="Saus E."/>
            <person name="Pryszcz L.P."/>
            <person name="Cillingova A."/>
            <person name="Nosek J."/>
            <person name="Gabaldon T."/>
        </authorList>
    </citation>
    <scope>NUCLEOTIDE SEQUENCE [LARGE SCALE GENOMIC DNA]</scope>
    <source>
        <strain evidence="10 11">CBS 10753</strain>
    </source>
</reference>
<dbReference type="Proteomes" id="UP000694255">
    <property type="component" value="Unassembled WGS sequence"/>
</dbReference>
<keyword evidence="7" id="KW-1133">Transmembrane helix</keyword>
<dbReference type="GO" id="GO:0000009">
    <property type="term" value="F:alpha-1,6-mannosyltransferase activity"/>
    <property type="evidence" value="ECO:0007669"/>
    <property type="project" value="InterPro"/>
</dbReference>
<dbReference type="AlphaFoldDB" id="A0A8J5QGM2"/>
<keyword evidence="4" id="KW-0808">Transferase</keyword>
<evidence type="ECO:0000256" key="2">
    <source>
        <dbReference type="ARBA" id="ARBA00009003"/>
    </source>
</evidence>
<keyword evidence="8" id="KW-0333">Golgi apparatus</keyword>
<dbReference type="GO" id="GO:0006487">
    <property type="term" value="P:protein N-linked glycosylation"/>
    <property type="evidence" value="ECO:0007669"/>
    <property type="project" value="TreeGrafter"/>
</dbReference>
<comment type="caution">
    <text evidence="10">The sequence shown here is derived from an EMBL/GenBank/DDBJ whole genome shotgun (WGS) entry which is preliminary data.</text>
</comment>
<dbReference type="PANTHER" id="PTHR31834:SF1">
    <property type="entry name" value="INITIATION-SPECIFIC ALPHA-1,6-MANNOSYLTRANSFERASE"/>
    <property type="match status" value="1"/>
</dbReference>
<evidence type="ECO:0000256" key="8">
    <source>
        <dbReference type="ARBA" id="ARBA00023034"/>
    </source>
</evidence>
<evidence type="ECO:0000313" key="10">
    <source>
        <dbReference type="EMBL" id="KAG7661824.1"/>
    </source>
</evidence>
<keyword evidence="9" id="KW-0472">Membrane</keyword>
<name>A0A8J5QGM2_9ASCO</name>
<dbReference type="FunFam" id="3.90.550.20:FF:000002">
    <property type="entry name" value="Initiation-specific alpha-1,6-mannosyltransferase"/>
    <property type="match status" value="1"/>
</dbReference>
<keyword evidence="3" id="KW-0328">Glycosyltransferase</keyword>
<evidence type="ECO:0000256" key="6">
    <source>
        <dbReference type="ARBA" id="ARBA00022968"/>
    </source>
</evidence>